<dbReference type="PROSITE" id="PS51257">
    <property type="entry name" value="PROKAR_LIPOPROTEIN"/>
    <property type="match status" value="1"/>
</dbReference>
<organism evidence="2 3">
    <name type="scientific">Ameiurus melas</name>
    <name type="common">Black bullhead</name>
    <name type="synonym">Silurus melas</name>
    <dbReference type="NCBI Taxonomy" id="219545"/>
    <lineage>
        <taxon>Eukaryota</taxon>
        <taxon>Metazoa</taxon>
        <taxon>Chordata</taxon>
        <taxon>Craniata</taxon>
        <taxon>Vertebrata</taxon>
        <taxon>Euteleostomi</taxon>
        <taxon>Actinopterygii</taxon>
        <taxon>Neopterygii</taxon>
        <taxon>Teleostei</taxon>
        <taxon>Ostariophysi</taxon>
        <taxon>Siluriformes</taxon>
        <taxon>Ictaluridae</taxon>
        <taxon>Ameiurus</taxon>
    </lineage>
</organism>
<dbReference type="Proteomes" id="UP000593565">
    <property type="component" value="Unassembled WGS sequence"/>
</dbReference>
<dbReference type="EMBL" id="JAAGNN010000021">
    <property type="protein sequence ID" value="KAF4075477.1"/>
    <property type="molecule type" value="Genomic_DNA"/>
</dbReference>
<feature type="signal peptide" evidence="1">
    <location>
        <begin position="1"/>
        <end position="20"/>
    </location>
</feature>
<dbReference type="AlphaFoldDB" id="A0A7J6A0I9"/>
<feature type="chain" id="PRO_5029836882" description="Extracellular membrane protein CFEM domain-containing protein" evidence="1">
    <location>
        <begin position="21"/>
        <end position="172"/>
    </location>
</feature>
<protein>
    <recommendedName>
        <fullName evidence="4">Extracellular membrane protein CFEM domain-containing protein</fullName>
    </recommendedName>
</protein>
<name>A0A7J6A0I9_AMEME</name>
<reference evidence="2 3" key="1">
    <citation type="submission" date="2020-02" db="EMBL/GenBank/DDBJ databases">
        <title>A chromosome-scale genome assembly of the black bullhead catfish (Ameiurus melas).</title>
        <authorList>
            <person name="Wen M."/>
            <person name="Zham M."/>
            <person name="Cabau C."/>
            <person name="Klopp C."/>
            <person name="Donnadieu C."/>
            <person name="Roques C."/>
            <person name="Bouchez O."/>
            <person name="Lampietro C."/>
            <person name="Jouanno E."/>
            <person name="Herpin A."/>
            <person name="Louis A."/>
            <person name="Berthelot C."/>
            <person name="Parey E."/>
            <person name="Roest-Crollius H."/>
            <person name="Braasch I."/>
            <person name="Postlethwait J."/>
            <person name="Robinson-Rechavi M."/>
            <person name="Echchiki A."/>
            <person name="Begum T."/>
            <person name="Montfort J."/>
            <person name="Schartl M."/>
            <person name="Bobe J."/>
            <person name="Guiguen Y."/>
        </authorList>
    </citation>
    <scope>NUCLEOTIDE SEQUENCE [LARGE SCALE GENOMIC DNA]</scope>
    <source>
        <strain evidence="2">M_S1</strain>
        <tissue evidence="2">Blood</tissue>
    </source>
</reference>
<comment type="caution">
    <text evidence="2">The sequence shown here is derived from an EMBL/GenBank/DDBJ whole genome shotgun (WGS) entry which is preliminary data.</text>
</comment>
<sequence length="172" mass="19037">MILLLKKVTLLLLTTYSTCATSSCNDFFSDCWTLPKNCQDNLTAECATDYLDNVKNCIPKECSTKEYLDLESYLNTIMTLATNVTNGTPDQNNLNSFGKAVLDVNKKLVFIGMTKPDNMTKIIDPNLEVQVFGSNSGGYFSPKLKYVSADINLTQFPQKNDGTVVTFPFVPG</sequence>
<gene>
    <name evidence="2" type="ORF">AMELA_G00234870</name>
</gene>
<keyword evidence="1" id="KW-0732">Signal</keyword>
<accession>A0A7J6A0I9</accession>
<evidence type="ECO:0000313" key="2">
    <source>
        <dbReference type="EMBL" id="KAF4075477.1"/>
    </source>
</evidence>
<evidence type="ECO:0008006" key="4">
    <source>
        <dbReference type="Google" id="ProtNLM"/>
    </source>
</evidence>
<evidence type="ECO:0000313" key="3">
    <source>
        <dbReference type="Proteomes" id="UP000593565"/>
    </source>
</evidence>
<keyword evidence="3" id="KW-1185">Reference proteome</keyword>
<proteinExistence type="predicted"/>
<evidence type="ECO:0000256" key="1">
    <source>
        <dbReference type="SAM" id="SignalP"/>
    </source>
</evidence>